<reference evidence="4" key="1">
    <citation type="journal article" date="2013" name="Nature">
        <title>Pan genome of the phytoplankton Emiliania underpins its global distribution.</title>
        <authorList>
            <person name="Read B.A."/>
            <person name="Kegel J."/>
            <person name="Klute M.J."/>
            <person name="Kuo A."/>
            <person name="Lefebvre S.C."/>
            <person name="Maumus F."/>
            <person name="Mayer C."/>
            <person name="Miller J."/>
            <person name="Monier A."/>
            <person name="Salamov A."/>
            <person name="Young J."/>
            <person name="Aguilar M."/>
            <person name="Claverie J.M."/>
            <person name="Frickenhaus S."/>
            <person name="Gonzalez K."/>
            <person name="Herman E.K."/>
            <person name="Lin Y.C."/>
            <person name="Napier J."/>
            <person name="Ogata H."/>
            <person name="Sarno A.F."/>
            <person name="Shmutz J."/>
            <person name="Schroeder D."/>
            <person name="de Vargas C."/>
            <person name="Verret F."/>
            <person name="von Dassow P."/>
            <person name="Valentin K."/>
            <person name="Van de Peer Y."/>
            <person name="Wheeler G."/>
            <person name="Dacks J.B."/>
            <person name="Delwiche C.F."/>
            <person name="Dyhrman S.T."/>
            <person name="Glockner G."/>
            <person name="John U."/>
            <person name="Richards T."/>
            <person name="Worden A.Z."/>
            <person name="Zhang X."/>
            <person name="Grigoriev I.V."/>
            <person name="Allen A.E."/>
            <person name="Bidle K."/>
            <person name="Borodovsky M."/>
            <person name="Bowler C."/>
            <person name="Brownlee C."/>
            <person name="Cock J.M."/>
            <person name="Elias M."/>
            <person name="Gladyshev V.N."/>
            <person name="Groth M."/>
            <person name="Guda C."/>
            <person name="Hadaegh A."/>
            <person name="Iglesias-Rodriguez M.D."/>
            <person name="Jenkins J."/>
            <person name="Jones B.M."/>
            <person name="Lawson T."/>
            <person name="Leese F."/>
            <person name="Lindquist E."/>
            <person name="Lobanov A."/>
            <person name="Lomsadze A."/>
            <person name="Malik S.B."/>
            <person name="Marsh M.E."/>
            <person name="Mackinder L."/>
            <person name="Mock T."/>
            <person name="Mueller-Roeber B."/>
            <person name="Pagarete A."/>
            <person name="Parker M."/>
            <person name="Probert I."/>
            <person name="Quesneville H."/>
            <person name="Raines C."/>
            <person name="Rensing S.A."/>
            <person name="Riano-Pachon D.M."/>
            <person name="Richier S."/>
            <person name="Rokitta S."/>
            <person name="Shiraiwa Y."/>
            <person name="Soanes D.M."/>
            <person name="van der Giezen M."/>
            <person name="Wahlund T.M."/>
            <person name="Williams B."/>
            <person name="Wilson W."/>
            <person name="Wolfe G."/>
            <person name="Wurch L.L."/>
        </authorList>
    </citation>
    <scope>NUCLEOTIDE SEQUENCE</scope>
</reference>
<keyword evidence="2" id="KW-0812">Transmembrane</keyword>
<evidence type="ECO:0000313" key="4">
    <source>
        <dbReference type="Proteomes" id="UP000013827"/>
    </source>
</evidence>
<evidence type="ECO:0000256" key="2">
    <source>
        <dbReference type="SAM" id="Phobius"/>
    </source>
</evidence>
<dbReference type="Proteomes" id="UP000013827">
    <property type="component" value="Unassembled WGS sequence"/>
</dbReference>
<protein>
    <submittedName>
        <fullName evidence="3">Uncharacterized protein</fullName>
    </submittedName>
</protein>
<dbReference type="GeneID" id="17285259"/>
<reference evidence="3" key="2">
    <citation type="submission" date="2024-10" db="UniProtKB">
        <authorList>
            <consortium name="EnsemblProtists"/>
        </authorList>
    </citation>
    <scope>IDENTIFICATION</scope>
</reference>
<feature type="transmembrane region" description="Helical" evidence="2">
    <location>
        <begin position="983"/>
        <end position="1004"/>
    </location>
</feature>
<feature type="compositionally biased region" description="Basic and acidic residues" evidence="1">
    <location>
        <begin position="18"/>
        <end position="28"/>
    </location>
</feature>
<dbReference type="AlphaFoldDB" id="A0A0D3KW53"/>
<dbReference type="PaxDb" id="2903-EOD39988"/>
<name>A0A0D3KW53_EMIH1</name>
<feature type="compositionally biased region" description="Polar residues" evidence="1">
    <location>
        <begin position="1"/>
        <end position="14"/>
    </location>
</feature>
<keyword evidence="2" id="KW-0472">Membrane</keyword>
<organism evidence="3 4">
    <name type="scientific">Emiliania huxleyi (strain CCMP1516)</name>
    <dbReference type="NCBI Taxonomy" id="280463"/>
    <lineage>
        <taxon>Eukaryota</taxon>
        <taxon>Haptista</taxon>
        <taxon>Haptophyta</taxon>
        <taxon>Prymnesiophyceae</taxon>
        <taxon>Isochrysidales</taxon>
        <taxon>Noelaerhabdaceae</taxon>
        <taxon>Emiliania</taxon>
    </lineage>
</organism>
<dbReference type="OMA" id="PDEPRNN"/>
<accession>A0A0D3KW53</accession>
<dbReference type="KEGG" id="ehx:EMIHUDRAFT_223206"/>
<dbReference type="HOGENOM" id="CLU_263967_0_0_1"/>
<dbReference type="RefSeq" id="XP_005792417.1">
    <property type="nucleotide sequence ID" value="XM_005792360.1"/>
</dbReference>
<sequence>MLHPSASTKCSEFPQQPKETKNQPRERVSHSIEHFGARLAARGSRLVLSRFKRGRKVQLHCTSHLTSDAEADLTVANFDASAFASTISCLPGLNQTGPITAEVCPFDCAGICNGGPGCQDACAQTVGDDALDYTLTGCEALEVAAFPPCCDCWRGCGGCGSDECWGRNSTIWDNTIGAFNTFGHCDCDNDLIRTDTAWKQCTRNIPGYGGGQLCCSDDGDNCYADGQSEAQTCSDGYTASPHPDEPRNNGRYTCYPPHCRCDASKCSSEGDDCWAVGLLDGEAQTCRDGYLPIAFSDWHKCNDCYADGQSEPQTCSDGYTASPHPEDPHSEWRYTCYPPHCRCDASKCSSVMGCYADPSYEARTCRDGYLPIATNEWEHKCSDDGNNCEADGQSEAQSCSDGYTASPHPDEPRNNGRYTCYPPHCRCDASKCSSAGGDCYADGTPDGEAQTCDDGYLVVPVNDGQYTKCSSDGNDCYADGQSEAQSCSDGYTASPHPDEPHNEWHYTCYPPHCRCDASKCSSDGDDCFAYPGYEAQTCDDGYLVVPTECAIFAYCEDEETEDENCKREPAACGSKCARFLRCPPAPPAPPSSAPYYSAIEYLSSDCSGALWRVWSVPSVATSAEESNASCLPASTPGGASSSNVWCDFTGPQPKLQGTSFMPPLPPNSSATCDEASWPDKDGGCGECKVFVGLGNFESYGSCGGYCASIGRSCTGAWEGSDDSCAIKYETTCDHSIDLSDDDGDDEGATAICECAALYSNNCSTTGGGFGSDGNGIVANGSTCVDYGNGYSGLFLCVDALGNTTVEQLMGEIELALSQINRRRLHDQRRRLGVENVRVCQQSRYVLDPDFQNPLIDQWVTVVDSWYSEWCKDPYRGGGGTCTADEEGADSFMITWGPCGDACRSTGCEAMPNGRRLDSPPDPYLESRPLVVSIKIEYDKVVEYNPDDLAGGGLDDQANRSTVEVVIAVEQAIGGLCPQCTLPLVIGTTVPASVVVLLAIAAAYYRRRVRSRMVAPVRRSTAVFEEAPQEKRVWRWSEVPALVKSMSVKLLKVADGDAVDDELPNGGDGGLRVETSLLRDAFEAAMDCFGHLALEDVRLEVRRQAAALIQRAWLRKAGGRPLPKKRAAGMGGYGKFGGNIKQMITGEPKQAALGLHYLLGVREAETAPMMVDPVQSIREEFLRHGTADDRWCLEYKQERVLTTSLGHVLALRLYTTNAYRSLNDPLRNKEREEAHPFPVTMLKLSDGIKKLRAVAADLAGGHEPADLFRGAH</sequence>
<proteinExistence type="predicted"/>
<feature type="region of interest" description="Disordered" evidence="1">
    <location>
        <begin position="1"/>
        <end position="28"/>
    </location>
</feature>
<evidence type="ECO:0000256" key="1">
    <source>
        <dbReference type="SAM" id="MobiDB-lite"/>
    </source>
</evidence>
<dbReference type="EnsemblProtists" id="EOD39988">
    <property type="protein sequence ID" value="EOD39988"/>
    <property type="gene ID" value="EMIHUDRAFT_223206"/>
</dbReference>
<keyword evidence="4" id="KW-1185">Reference proteome</keyword>
<evidence type="ECO:0000313" key="3">
    <source>
        <dbReference type="EnsemblProtists" id="EOD39988"/>
    </source>
</evidence>
<keyword evidence="2" id="KW-1133">Transmembrane helix</keyword>